<evidence type="ECO:0000256" key="1">
    <source>
        <dbReference type="SAM" id="MobiDB-lite"/>
    </source>
</evidence>
<dbReference type="RefSeq" id="XP_037158679.1">
    <property type="nucleotide sequence ID" value="XM_037314437.1"/>
</dbReference>
<sequence length="265" mass="29533">MSPRIRETNKRVPLQSSRKKAKSAQTRSPYQPSWRLAIPLTPFTLPLNLFPTDLWCIRFCCHQRTVERRQSFRRKDIGPTLAPGSAPACQQFPANTYCDIDGLAWIFIRWTLTLQIPSPAKRVSALDLANWQVWGAYDSLANNLAGNANSLGKYGPDLGIIAPSAWRVQHDYGFWTDETPQATVTSVLANITNLDLSHILLWNLAVCDLDGVLDGAHFKASGTQWTGHITCACAMMKDLNGKAFPLPLTSNNAIPLNICRQAWTK</sequence>
<reference evidence="2 3" key="1">
    <citation type="journal article" date="2020" name="Genomics">
        <title>Complete, high-quality genomes from long-read metagenomic sequencing of two wolf lichen thalli reveals enigmatic genome architecture.</title>
        <authorList>
            <person name="McKenzie S.K."/>
            <person name="Walston R.F."/>
            <person name="Allen J.L."/>
        </authorList>
    </citation>
    <scope>NUCLEOTIDE SEQUENCE [LARGE SCALE GENOMIC DNA]</scope>
    <source>
        <strain evidence="2">WasteWater2</strain>
    </source>
</reference>
<keyword evidence="3" id="KW-1185">Reference proteome</keyword>
<comment type="caution">
    <text evidence="2">The sequence shown here is derived from an EMBL/GenBank/DDBJ whole genome shotgun (WGS) entry which is preliminary data.</text>
</comment>
<dbReference type="EMBL" id="JACCJC010000095">
    <property type="protein sequence ID" value="KAF6226012.1"/>
    <property type="molecule type" value="Genomic_DNA"/>
</dbReference>
<organism evidence="2 3">
    <name type="scientific">Letharia columbiana</name>
    <dbReference type="NCBI Taxonomy" id="112416"/>
    <lineage>
        <taxon>Eukaryota</taxon>
        <taxon>Fungi</taxon>
        <taxon>Dikarya</taxon>
        <taxon>Ascomycota</taxon>
        <taxon>Pezizomycotina</taxon>
        <taxon>Lecanoromycetes</taxon>
        <taxon>OSLEUM clade</taxon>
        <taxon>Lecanoromycetidae</taxon>
        <taxon>Lecanorales</taxon>
        <taxon>Lecanorineae</taxon>
        <taxon>Parmeliaceae</taxon>
        <taxon>Letharia</taxon>
    </lineage>
</organism>
<protein>
    <submittedName>
        <fullName evidence="2">Uncharacterized protein</fullName>
    </submittedName>
</protein>
<dbReference type="OrthoDB" id="10572911at2759"/>
<evidence type="ECO:0000313" key="2">
    <source>
        <dbReference type="EMBL" id="KAF6226012.1"/>
    </source>
</evidence>
<accession>A0A8H6FEY7</accession>
<gene>
    <name evidence="2" type="ORF">HO173_012602</name>
</gene>
<name>A0A8H6FEY7_9LECA</name>
<proteinExistence type="predicted"/>
<feature type="compositionally biased region" description="Basic and acidic residues" evidence="1">
    <location>
        <begin position="1"/>
        <end position="10"/>
    </location>
</feature>
<dbReference type="AlphaFoldDB" id="A0A8H6FEY7"/>
<evidence type="ECO:0000313" key="3">
    <source>
        <dbReference type="Proteomes" id="UP000578531"/>
    </source>
</evidence>
<feature type="region of interest" description="Disordered" evidence="1">
    <location>
        <begin position="1"/>
        <end position="28"/>
    </location>
</feature>
<dbReference type="Proteomes" id="UP000578531">
    <property type="component" value="Unassembled WGS sequence"/>
</dbReference>
<dbReference type="GeneID" id="59294236"/>